<dbReference type="Pfam" id="PF00082">
    <property type="entry name" value="Peptidase_S8"/>
    <property type="match status" value="1"/>
</dbReference>
<evidence type="ECO:0000256" key="2">
    <source>
        <dbReference type="ARBA" id="ARBA00022670"/>
    </source>
</evidence>
<dbReference type="InterPro" id="IPR050131">
    <property type="entry name" value="Peptidase_S8_subtilisin-like"/>
</dbReference>
<dbReference type="PANTHER" id="PTHR43806:SF11">
    <property type="entry name" value="CEREVISIN-RELATED"/>
    <property type="match status" value="1"/>
</dbReference>
<keyword evidence="3" id="KW-0378">Hydrolase</keyword>
<accession>A0ABP3EWS0</accession>
<dbReference type="InterPro" id="IPR000209">
    <property type="entry name" value="Peptidase_S8/S53_dom"/>
</dbReference>
<dbReference type="PRINTS" id="PR00723">
    <property type="entry name" value="SUBTILISIN"/>
</dbReference>
<dbReference type="Proteomes" id="UP001500967">
    <property type="component" value="Unassembled WGS sequence"/>
</dbReference>
<evidence type="ECO:0000313" key="10">
    <source>
        <dbReference type="EMBL" id="GAA0281567.1"/>
    </source>
</evidence>
<keyword evidence="11" id="KW-1185">Reference proteome</keyword>
<evidence type="ECO:0000256" key="7">
    <source>
        <dbReference type="SAM" id="Phobius"/>
    </source>
</evidence>
<sequence>MRTRVLAAVAVLAALLAPGAPAAAADQCAESGKPLPGVPWPQQRLEPETLWPVASGSGVRVAVLASGVDGEHPQLRGRVSGGEDLLPGDTSSPSTDCQGFGTRVAGVIAAAQVTDIGFHGLAPKATIVPYRVATGEVITPAEGENDRTAGTPGTLADAIRAATEAKPDVLVVPVVTYVDDPEVKSAVASAVAADIVVVASVGDGPPSPDGPVTPYPAAYDDVLGVGPIDVVGTLGGVTETLGGTGVVDLVAPGDAMLSTQTGGGLAQVDGSAYATAYVAGAAALVRSRWPSMPATEVVKRLLATAAPMSASAGHGVVSPAQAVSEIMATGRPVAVPSDLATVAPDAAARAARDRSTAIEAAVAAAVGVVAVLGLAFAIALPLGRRRRWRPGIAPRPEEHPEDDVPEPPRQLFEDRR</sequence>
<evidence type="ECO:0000259" key="9">
    <source>
        <dbReference type="Pfam" id="PF00082"/>
    </source>
</evidence>
<keyword evidence="7" id="KW-1133">Transmembrane helix</keyword>
<comment type="caution">
    <text evidence="10">The sequence shown here is derived from an EMBL/GenBank/DDBJ whole genome shotgun (WGS) entry which is preliminary data.</text>
</comment>
<dbReference type="Gene3D" id="3.40.50.200">
    <property type="entry name" value="Peptidase S8/S53 domain"/>
    <property type="match status" value="1"/>
</dbReference>
<comment type="caution">
    <text evidence="5">Lacks conserved residue(s) required for the propagation of feature annotation.</text>
</comment>
<feature type="region of interest" description="Disordered" evidence="6">
    <location>
        <begin position="389"/>
        <end position="416"/>
    </location>
</feature>
<dbReference type="InterPro" id="IPR036852">
    <property type="entry name" value="Peptidase_S8/S53_dom_sf"/>
</dbReference>
<keyword evidence="2" id="KW-0645">Protease</keyword>
<dbReference type="RefSeq" id="WP_344654347.1">
    <property type="nucleotide sequence ID" value="NZ_BAAAGX010000046.1"/>
</dbReference>
<evidence type="ECO:0000256" key="5">
    <source>
        <dbReference type="PROSITE-ProRule" id="PRU01240"/>
    </source>
</evidence>
<keyword evidence="7" id="KW-0812">Transmembrane</keyword>
<feature type="chain" id="PRO_5045909771" description="Peptidase S8/S53 domain-containing protein" evidence="8">
    <location>
        <begin position="23"/>
        <end position="416"/>
    </location>
</feature>
<evidence type="ECO:0000256" key="8">
    <source>
        <dbReference type="SAM" id="SignalP"/>
    </source>
</evidence>
<feature type="signal peptide" evidence="8">
    <location>
        <begin position="1"/>
        <end position="22"/>
    </location>
</feature>
<dbReference type="EMBL" id="BAAAGX010000046">
    <property type="protein sequence ID" value="GAA0281567.1"/>
    <property type="molecule type" value="Genomic_DNA"/>
</dbReference>
<dbReference type="PROSITE" id="PS51892">
    <property type="entry name" value="SUBTILASE"/>
    <property type="match status" value="1"/>
</dbReference>
<gene>
    <name evidence="10" type="ORF">GCM10009539_81790</name>
</gene>
<name>A0ABP3EWS0_9ACTN</name>
<keyword evidence="4" id="KW-0720">Serine protease</keyword>
<evidence type="ECO:0000256" key="3">
    <source>
        <dbReference type="ARBA" id="ARBA00022801"/>
    </source>
</evidence>
<feature type="region of interest" description="Disordered" evidence="6">
    <location>
        <begin position="72"/>
        <end position="97"/>
    </location>
</feature>
<feature type="domain" description="Peptidase S8/S53" evidence="9">
    <location>
        <begin position="56"/>
        <end position="306"/>
    </location>
</feature>
<evidence type="ECO:0000256" key="1">
    <source>
        <dbReference type="ARBA" id="ARBA00011073"/>
    </source>
</evidence>
<protein>
    <recommendedName>
        <fullName evidence="9">Peptidase S8/S53 domain-containing protein</fullName>
    </recommendedName>
</protein>
<reference evidence="11" key="1">
    <citation type="journal article" date="2019" name="Int. J. Syst. Evol. Microbiol.">
        <title>The Global Catalogue of Microorganisms (GCM) 10K type strain sequencing project: providing services to taxonomists for standard genome sequencing and annotation.</title>
        <authorList>
            <consortium name="The Broad Institute Genomics Platform"/>
            <consortium name="The Broad Institute Genome Sequencing Center for Infectious Disease"/>
            <person name="Wu L."/>
            <person name="Ma J."/>
        </authorList>
    </citation>
    <scope>NUCLEOTIDE SEQUENCE [LARGE SCALE GENOMIC DNA]</scope>
    <source>
        <strain evidence="11">JCM 10425</strain>
    </source>
</reference>
<evidence type="ECO:0000313" key="11">
    <source>
        <dbReference type="Proteomes" id="UP001500967"/>
    </source>
</evidence>
<keyword evidence="8" id="KW-0732">Signal</keyword>
<comment type="similarity">
    <text evidence="1 5">Belongs to the peptidase S8 family.</text>
</comment>
<keyword evidence="7" id="KW-0472">Membrane</keyword>
<evidence type="ECO:0000256" key="4">
    <source>
        <dbReference type="ARBA" id="ARBA00022825"/>
    </source>
</evidence>
<organism evidence="10 11">
    <name type="scientific">Cryptosporangium japonicum</name>
    <dbReference type="NCBI Taxonomy" id="80872"/>
    <lineage>
        <taxon>Bacteria</taxon>
        <taxon>Bacillati</taxon>
        <taxon>Actinomycetota</taxon>
        <taxon>Actinomycetes</taxon>
        <taxon>Cryptosporangiales</taxon>
        <taxon>Cryptosporangiaceae</taxon>
        <taxon>Cryptosporangium</taxon>
    </lineage>
</organism>
<dbReference type="SUPFAM" id="SSF52743">
    <property type="entry name" value="Subtilisin-like"/>
    <property type="match status" value="1"/>
</dbReference>
<proteinExistence type="inferred from homology"/>
<dbReference type="InterPro" id="IPR015500">
    <property type="entry name" value="Peptidase_S8_subtilisin-rel"/>
</dbReference>
<evidence type="ECO:0000256" key="6">
    <source>
        <dbReference type="SAM" id="MobiDB-lite"/>
    </source>
</evidence>
<dbReference type="PANTHER" id="PTHR43806">
    <property type="entry name" value="PEPTIDASE S8"/>
    <property type="match status" value="1"/>
</dbReference>
<feature type="transmembrane region" description="Helical" evidence="7">
    <location>
        <begin position="360"/>
        <end position="382"/>
    </location>
</feature>